<dbReference type="EMBL" id="WMBT01000002">
    <property type="protein sequence ID" value="MTD99519.1"/>
    <property type="molecule type" value="Genomic_DNA"/>
</dbReference>
<gene>
    <name evidence="2" type="ORF">GIY56_04370</name>
</gene>
<evidence type="ECO:0000259" key="1">
    <source>
        <dbReference type="Pfam" id="PF13403"/>
    </source>
</evidence>
<proteinExistence type="predicted"/>
<comment type="caution">
    <text evidence="2">The sequence shown here is derived from an EMBL/GenBank/DDBJ whole genome shotgun (WGS) entry which is preliminary data.</text>
</comment>
<name>A0A6L6HMQ8_9RHOB</name>
<feature type="domain" description="Hedgehog/Intein (Hint)" evidence="1">
    <location>
        <begin position="108"/>
        <end position="254"/>
    </location>
</feature>
<dbReference type="AlphaFoldDB" id="A0A6L6HMQ8"/>
<dbReference type="Proteomes" id="UP000481417">
    <property type="component" value="Unassembled WGS sequence"/>
</dbReference>
<dbReference type="Pfam" id="PF13403">
    <property type="entry name" value="Hint_2"/>
    <property type="match status" value="1"/>
</dbReference>
<dbReference type="InterPro" id="IPR028992">
    <property type="entry name" value="Hedgehog/Intein_dom"/>
</dbReference>
<dbReference type="InterPro" id="IPR006141">
    <property type="entry name" value="Intein_N"/>
</dbReference>
<dbReference type="GO" id="GO:0016539">
    <property type="term" value="P:intein-mediated protein splicing"/>
    <property type="evidence" value="ECO:0007669"/>
    <property type="project" value="InterPro"/>
</dbReference>
<dbReference type="Pfam" id="PF17963">
    <property type="entry name" value="Big_9"/>
    <property type="match status" value="1"/>
</dbReference>
<dbReference type="PROSITE" id="PS50817">
    <property type="entry name" value="INTEIN_N_TER"/>
    <property type="match status" value="1"/>
</dbReference>
<evidence type="ECO:0000313" key="2">
    <source>
        <dbReference type="EMBL" id="MTD99519.1"/>
    </source>
</evidence>
<protein>
    <submittedName>
        <fullName evidence="2">Hemolysin</fullName>
    </submittedName>
</protein>
<organism evidence="2 3">
    <name type="scientific">Paracoccus lichenicola</name>
    <dbReference type="NCBI Taxonomy" id="2665644"/>
    <lineage>
        <taxon>Bacteria</taxon>
        <taxon>Pseudomonadati</taxon>
        <taxon>Pseudomonadota</taxon>
        <taxon>Alphaproteobacteria</taxon>
        <taxon>Rhodobacterales</taxon>
        <taxon>Paracoccaceae</taxon>
        <taxon>Paracoccus</taxon>
    </lineage>
</organism>
<reference evidence="2 3" key="1">
    <citation type="submission" date="2019-11" db="EMBL/GenBank/DDBJ databases">
        <authorList>
            <person name="Lang L."/>
        </authorList>
    </citation>
    <scope>NUCLEOTIDE SEQUENCE [LARGE SCALE GENOMIC DNA]</scope>
    <source>
        <strain evidence="2 3">YIM 132242</strain>
    </source>
</reference>
<sequence>MIVADSLQTAVVANADTAEAGRNSSVVVDALANDTAAAGVTLKITQINGQDVLAGDSVTLVSGTVVTLNADGTLTFDTSGNLGTETITYQIGDGTGTTDIGFVTVEVVCFAGGTMIETPRGPVVIEDLKAGDLVLTRDHGAQPLRWIGQTSVNAGTLAALPRLRPIRIKAGALGQGVPARDLVVSPQHRILVRSKIAQRLFGAAEVLVAAKQLVLLDGIDIADDLDAVEYFHLLFDRHEVVISNGAETESLYTGPEALKSVGKAAQEEIFTLFPELGDRDYVAPAARTLVSGRMGRKLAMRHTQHDKMLVQ</sequence>
<dbReference type="InterPro" id="IPR036844">
    <property type="entry name" value="Hint_dom_sf"/>
</dbReference>
<dbReference type="Gene3D" id="2.170.16.10">
    <property type="entry name" value="Hedgehog/Intein (Hint) domain"/>
    <property type="match status" value="1"/>
</dbReference>
<keyword evidence="3" id="KW-1185">Reference proteome</keyword>
<dbReference type="SUPFAM" id="SSF51294">
    <property type="entry name" value="Hedgehog/intein (Hint) domain"/>
    <property type="match status" value="1"/>
</dbReference>
<evidence type="ECO:0000313" key="3">
    <source>
        <dbReference type="Proteomes" id="UP000481417"/>
    </source>
</evidence>
<accession>A0A6L6HMQ8</accession>